<dbReference type="AlphaFoldDB" id="A0A0G0BSR1"/>
<evidence type="ECO:0000256" key="8">
    <source>
        <dbReference type="ARBA" id="ARBA00023102"/>
    </source>
</evidence>
<keyword evidence="4 11" id="KW-0658">Purine biosynthesis</keyword>
<keyword evidence="11" id="KW-0028">Amino-acid biosynthesis</keyword>
<dbReference type="Gene3D" id="3.40.50.10860">
    <property type="entry name" value="Leucine Dehydrogenase, chain A, domain 1"/>
    <property type="match status" value="1"/>
</dbReference>
<evidence type="ECO:0000256" key="10">
    <source>
        <dbReference type="ARBA" id="ARBA00023268"/>
    </source>
</evidence>
<evidence type="ECO:0000259" key="13">
    <source>
        <dbReference type="Pfam" id="PF02882"/>
    </source>
</evidence>
<dbReference type="GO" id="GO:0000105">
    <property type="term" value="P:L-histidine biosynthetic process"/>
    <property type="evidence" value="ECO:0007669"/>
    <property type="project" value="UniProtKB-KW"/>
</dbReference>
<dbReference type="PRINTS" id="PR00085">
    <property type="entry name" value="THFDHDRGNASE"/>
</dbReference>
<evidence type="ECO:0000256" key="3">
    <source>
        <dbReference type="ARBA" id="ARBA00022563"/>
    </source>
</evidence>
<comment type="caution">
    <text evidence="14">The sequence shown here is derived from an EMBL/GenBank/DDBJ whole genome shotgun (WGS) entry which is preliminary data.</text>
</comment>
<dbReference type="GO" id="GO:0004477">
    <property type="term" value="F:methenyltetrahydrofolate cyclohydrolase activity"/>
    <property type="evidence" value="ECO:0007669"/>
    <property type="project" value="UniProtKB-UniRule"/>
</dbReference>
<dbReference type="EMBL" id="LBPY01000003">
    <property type="protein sequence ID" value="KKP66711.1"/>
    <property type="molecule type" value="Genomic_DNA"/>
</dbReference>
<comment type="subunit">
    <text evidence="2 11">Homodimer.</text>
</comment>
<evidence type="ECO:0000256" key="4">
    <source>
        <dbReference type="ARBA" id="ARBA00022755"/>
    </source>
</evidence>
<comment type="caution">
    <text evidence="11">Lacks conserved residue(s) required for the propagation of feature annotation.</text>
</comment>
<keyword evidence="3 11" id="KW-0554">One-carbon metabolism</keyword>
<dbReference type="GO" id="GO:0004488">
    <property type="term" value="F:methylenetetrahydrofolate dehydrogenase (NADP+) activity"/>
    <property type="evidence" value="ECO:0007669"/>
    <property type="project" value="UniProtKB-UniRule"/>
</dbReference>
<dbReference type="EC" id="1.5.1.5" evidence="11"/>
<feature type="binding site" evidence="11">
    <location>
        <begin position="160"/>
        <end position="162"/>
    </location>
    <ligand>
        <name>NADP(+)</name>
        <dbReference type="ChEBI" id="CHEBI:58349"/>
    </ligand>
</feature>
<dbReference type="PATRIC" id="fig|1618761.3.peg.185"/>
<dbReference type="Gene3D" id="3.40.50.720">
    <property type="entry name" value="NAD(P)-binding Rossmann-like Domain"/>
    <property type="match status" value="1"/>
</dbReference>
<evidence type="ECO:0000256" key="9">
    <source>
        <dbReference type="ARBA" id="ARBA00023167"/>
    </source>
</evidence>
<dbReference type="InterPro" id="IPR020631">
    <property type="entry name" value="THF_DH/CycHdrlase_NAD-bd_dom"/>
</dbReference>
<evidence type="ECO:0000256" key="11">
    <source>
        <dbReference type="HAMAP-Rule" id="MF_01576"/>
    </source>
</evidence>
<keyword evidence="8 11" id="KW-0368">Histidine biosynthesis</keyword>
<sequence>MQIIDGRKIKDEILKDLKDKVEALPFPPIFCDILVGDDTVSASYVRIKGKAAESVGIKFRTVNFPKGITTEEVVEEIENLNHVPLMCGIIVQLPLPAHIDTQTVLDAIYPKLDVDCLGKLNNNNFYNDTGSIGYPTALACMKLLETLHIDLKDKNIVVLGQGKLVGLPVTHLLKKQGLNVSVVNSQTENVDTLTKEADLIISAIGRGKFITGDMVKDGVVIVDAGTSEENGSVVGDVDMESVGDRASFITPTPGGVGPVTVAMLLENVYQVAKNKNE</sequence>
<dbReference type="GO" id="GO:0009086">
    <property type="term" value="P:methionine biosynthetic process"/>
    <property type="evidence" value="ECO:0007669"/>
    <property type="project" value="UniProtKB-KW"/>
</dbReference>
<dbReference type="Proteomes" id="UP000034952">
    <property type="component" value="Unassembled WGS sequence"/>
</dbReference>
<keyword evidence="9 11" id="KW-0486">Methionine biosynthesis</keyword>
<evidence type="ECO:0000313" key="14">
    <source>
        <dbReference type="EMBL" id="KKP66711.1"/>
    </source>
</evidence>
<evidence type="ECO:0000256" key="1">
    <source>
        <dbReference type="ARBA" id="ARBA00004777"/>
    </source>
</evidence>
<dbReference type="InterPro" id="IPR000672">
    <property type="entry name" value="THF_DH/CycHdrlase"/>
</dbReference>
<keyword evidence="7 11" id="KW-0560">Oxidoreductase</keyword>
<comment type="similarity">
    <text evidence="11">Belongs to the tetrahydrofolate dehydrogenase/cyclohydrolase family.</text>
</comment>
<dbReference type="Pfam" id="PF00763">
    <property type="entry name" value="THF_DHG_CYH"/>
    <property type="match status" value="1"/>
</dbReference>
<reference evidence="14 15" key="1">
    <citation type="journal article" date="2015" name="Nature">
        <title>rRNA introns, odd ribosomes, and small enigmatic genomes across a large radiation of phyla.</title>
        <authorList>
            <person name="Brown C.T."/>
            <person name="Hug L.A."/>
            <person name="Thomas B.C."/>
            <person name="Sharon I."/>
            <person name="Castelle C.J."/>
            <person name="Singh A."/>
            <person name="Wilkins M.J."/>
            <person name="Williams K.H."/>
            <person name="Banfield J.F."/>
        </authorList>
    </citation>
    <scope>NUCLEOTIDE SEQUENCE [LARGE SCALE GENOMIC DNA]</scope>
</reference>
<dbReference type="UniPathway" id="UPA00193"/>
<dbReference type="SUPFAM" id="SSF51735">
    <property type="entry name" value="NAD(P)-binding Rossmann-fold domains"/>
    <property type="match status" value="1"/>
</dbReference>
<dbReference type="FunFam" id="3.40.50.10860:FF:000005">
    <property type="entry name" value="C-1-tetrahydrofolate synthase, cytoplasmic, putative"/>
    <property type="match status" value="1"/>
</dbReference>
<evidence type="ECO:0000259" key="12">
    <source>
        <dbReference type="Pfam" id="PF00763"/>
    </source>
</evidence>
<dbReference type="HAMAP" id="MF_01576">
    <property type="entry name" value="THF_DHG_CYH"/>
    <property type="match status" value="1"/>
</dbReference>
<feature type="binding site" evidence="11">
    <location>
        <position position="226"/>
    </location>
    <ligand>
        <name>NADP(+)</name>
        <dbReference type="ChEBI" id="CHEBI:58349"/>
    </ligand>
</feature>
<dbReference type="Pfam" id="PF02882">
    <property type="entry name" value="THF_DHG_CYH_C"/>
    <property type="match status" value="1"/>
</dbReference>
<evidence type="ECO:0000313" key="15">
    <source>
        <dbReference type="Proteomes" id="UP000034952"/>
    </source>
</evidence>
<gene>
    <name evidence="11" type="primary">folD</name>
    <name evidence="14" type="ORF">UR64_C0003G0004</name>
</gene>
<dbReference type="InterPro" id="IPR020630">
    <property type="entry name" value="THF_DH/CycHdrlase_cat_dom"/>
</dbReference>
<feature type="domain" description="Tetrahydrofolate dehydrogenase/cyclohydrolase NAD(P)-binding" evidence="13">
    <location>
        <begin position="136"/>
        <end position="275"/>
    </location>
</feature>
<organism evidence="14 15">
    <name type="scientific">Candidatus Nomurabacteria bacterium GW2011_GWE1_35_16</name>
    <dbReference type="NCBI Taxonomy" id="1618761"/>
    <lineage>
        <taxon>Bacteria</taxon>
        <taxon>Candidatus Nomuraibacteriota</taxon>
    </lineage>
</organism>
<keyword evidence="10 11" id="KW-0511">Multifunctional enzyme</keyword>
<feature type="domain" description="Tetrahydrofolate dehydrogenase/cyclohydrolase catalytic" evidence="12">
    <location>
        <begin position="4"/>
        <end position="115"/>
    </location>
</feature>
<dbReference type="InterPro" id="IPR036291">
    <property type="entry name" value="NAD(P)-bd_dom_sf"/>
</dbReference>
<accession>A0A0G0BSR1</accession>
<name>A0A0G0BSR1_9BACT</name>
<keyword evidence="5 11" id="KW-0378">Hydrolase</keyword>
<dbReference type="GO" id="GO:0006164">
    <property type="term" value="P:purine nucleotide biosynthetic process"/>
    <property type="evidence" value="ECO:0007669"/>
    <property type="project" value="UniProtKB-KW"/>
</dbReference>
<dbReference type="CDD" id="cd01080">
    <property type="entry name" value="NAD_bind_m-THF_DH_Cyclohyd"/>
    <property type="match status" value="1"/>
</dbReference>
<proteinExistence type="inferred from homology"/>
<evidence type="ECO:0000256" key="6">
    <source>
        <dbReference type="ARBA" id="ARBA00022857"/>
    </source>
</evidence>
<evidence type="ECO:0000256" key="7">
    <source>
        <dbReference type="ARBA" id="ARBA00023002"/>
    </source>
</evidence>
<comment type="catalytic activity">
    <reaction evidence="11">
        <text>(6R)-5,10-methylene-5,6,7,8-tetrahydrofolate + NADP(+) = (6R)-5,10-methenyltetrahydrofolate + NADPH</text>
        <dbReference type="Rhea" id="RHEA:22812"/>
        <dbReference type="ChEBI" id="CHEBI:15636"/>
        <dbReference type="ChEBI" id="CHEBI:57455"/>
        <dbReference type="ChEBI" id="CHEBI:57783"/>
        <dbReference type="ChEBI" id="CHEBI:58349"/>
        <dbReference type="EC" id="1.5.1.5"/>
    </reaction>
</comment>
<dbReference type="PANTHER" id="PTHR48099">
    <property type="entry name" value="C-1-TETRAHYDROFOLATE SYNTHASE, CYTOPLASMIC-RELATED"/>
    <property type="match status" value="1"/>
</dbReference>
<evidence type="ECO:0000256" key="5">
    <source>
        <dbReference type="ARBA" id="ARBA00022801"/>
    </source>
</evidence>
<comment type="function">
    <text evidence="11">Catalyzes the oxidation of 5,10-methylenetetrahydrofolate to 5,10-methenyltetrahydrofolate and then the hydrolysis of 5,10-methenyltetrahydrofolate to 10-formyltetrahydrofolate.</text>
</comment>
<evidence type="ECO:0000256" key="2">
    <source>
        <dbReference type="ARBA" id="ARBA00011738"/>
    </source>
</evidence>
<protein>
    <recommendedName>
        <fullName evidence="11">Bifunctional protein FolD</fullName>
    </recommendedName>
    <domain>
        <recommendedName>
            <fullName evidence="11">Methylenetetrahydrofolate dehydrogenase</fullName>
            <ecNumber evidence="11">1.5.1.5</ecNumber>
        </recommendedName>
    </domain>
    <domain>
        <recommendedName>
            <fullName evidence="11">Methenyltetrahydrofolate cyclohydrolase</fullName>
            <ecNumber evidence="11">3.5.4.9</ecNumber>
        </recommendedName>
    </domain>
</protein>
<keyword evidence="6 11" id="KW-0521">NADP</keyword>
<dbReference type="EC" id="3.5.4.9" evidence="11"/>
<dbReference type="SUPFAM" id="SSF53223">
    <property type="entry name" value="Aminoacid dehydrogenase-like, N-terminal domain"/>
    <property type="match status" value="1"/>
</dbReference>
<dbReference type="PANTHER" id="PTHR48099:SF5">
    <property type="entry name" value="C-1-TETRAHYDROFOLATE SYNTHASE, CYTOPLASMIC"/>
    <property type="match status" value="1"/>
</dbReference>
<dbReference type="GO" id="GO:0035999">
    <property type="term" value="P:tetrahydrofolate interconversion"/>
    <property type="evidence" value="ECO:0007669"/>
    <property type="project" value="UniProtKB-UniRule"/>
</dbReference>
<comment type="catalytic activity">
    <reaction evidence="11">
        <text>(6R)-5,10-methenyltetrahydrofolate + H2O = (6R)-10-formyltetrahydrofolate + H(+)</text>
        <dbReference type="Rhea" id="RHEA:23700"/>
        <dbReference type="ChEBI" id="CHEBI:15377"/>
        <dbReference type="ChEBI" id="CHEBI:15378"/>
        <dbReference type="ChEBI" id="CHEBI:57455"/>
        <dbReference type="ChEBI" id="CHEBI:195366"/>
        <dbReference type="EC" id="3.5.4.9"/>
    </reaction>
</comment>
<dbReference type="GO" id="GO:0005829">
    <property type="term" value="C:cytosol"/>
    <property type="evidence" value="ECO:0007669"/>
    <property type="project" value="TreeGrafter"/>
</dbReference>
<comment type="pathway">
    <text evidence="1 11">One-carbon metabolism; tetrahydrofolate interconversion.</text>
</comment>
<dbReference type="InterPro" id="IPR046346">
    <property type="entry name" value="Aminoacid_DH-like_N_sf"/>
</dbReference>